<gene>
    <name evidence="2" type="ORF">AW09_001506</name>
</gene>
<dbReference type="PROSITE" id="PS50104">
    <property type="entry name" value="TIR"/>
    <property type="match status" value="1"/>
</dbReference>
<dbReference type="InterPro" id="IPR035897">
    <property type="entry name" value="Toll_tir_struct_dom_sf"/>
</dbReference>
<dbReference type="GO" id="GO:0007165">
    <property type="term" value="P:signal transduction"/>
    <property type="evidence" value="ECO:0007669"/>
    <property type="project" value="InterPro"/>
</dbReference>
<evidence type="ECO:0000259" key="1">
    <source>
        <dbReference type="PROSITE" id="PS50104"/>
    </source>
</evidence>
<dbReference type="InterPro" id="IPR000157">
    <property type="entry name" value="TIR_dom"/>
</dbReference>
<proteinExistence type="predicted"/>
<sequence>MDTRPPLILHLLAHPKSVAANEVATALMHRFVEPPASGGLRIPVFFTPDRGDDLPPTLSSTGDIRLAAAQHTIVVVLGDERMLRTLPNGTGDAWIEFVKGAIALAPLDSSPHHVLPVALDQEGFGLGDAIHILPATLATGVSASDAKDRRLAEVSFHIAARSIQLLEHGKVPAIAPDRMQAPVRIFLSHAKADLDKQHHDDPVRQVRNLLNELPVEQWFDAQQIATGQDFADAISAGIRDSSIMLAFQTDHYSSRPWCRREVLEAKRFGAHVLMVEALQSGEPRSFPYAGNVPTVRWQFRKDARVDAQRVIDRAVLEALRFKHNRAVLDSTAAPDEWVLPAAPEALTLAIACADLDHDKTFLYPDPPLGREELQVLQQLRPKARFLTPLSKVARWQRPASIDTIAVSISDSDDARKYGLSTEHFATLTDEIHLYLLLAGLKIAYGGALKGSFSGAPNFTVRLFELVRAYSKLAQGAEASPLEGAVLNVAPWPLRLDYGDAEWKLFAGKVADYEEGPRPDLPWGDDEVFPASAGARVLASDTPLRRYAWARGLTAMRSRIMALSQARLLTGGRLAGFAGLVPGVVEEAWLSLTLQKPLYVAGGFGGAARAVSDALLGIERLEFADAWSRQHIPDFDAARGFYAQGGGEFRSLAQMGKDIGACGTAGLVPALNNGLDEAENRELLASTDPQRIAWLVLTGLARL</sequence>
<dbReference type="InterPro" id="IPR041160">
    <property type="entry name" value="LD_cluster2"/>
</dbReference>
<evidence type="ECO:0000313" key="2">
    <source>
        <dbReference type="EMBL" id="KFB73246.1"/>
    </source>
</evidence>
<dbReference type="Gene3D" id="3.40.50.10140">
    <property type="entry name" value="Toll/interleukin-1 receptor homology (TIR) domain"/>
    <property type="match status" value="1"/>
</dbReference>
<dbReference type="SUPFAM" id="SSF52200">
    <property type="entry name" value="Toll/Interleukin receptor TIR domain"/>
    <property type="match status" value="1"/>
</dbReference>
<protein>
    <recommendedName>
        <fullName evidence="1">TIR domain-containing protein</fullName>
    </recommendedName>
</protein>
<dbReference type="Pfam" id="PF18163">
    <property type="entry name" value="LD_cluster2"/>
    <property type="match status" value="1"/>
</dbReference>
<dbReference type="Proteomes" id="UP000020077">
    <property type="component" value="Unassembled WGS sequence"/>
</dbReference>
<dbReference type="EMBL" id="JDVG02000259">
    <property type="protein sequence ID" value="KFB73246.1"/>
    <property type="molecule type" value="Genomic_DNA"/>
</dbReference>
<organism evidence="2 3">
    <name type="scientific">Candidatus Accumulibacter phosphatis</name>
    <dbReference type="NCBI Taxonomy" id="327160"/>
    <lineage>
        <taxon>Bacteria</taxon>
        <taxon>Pseudomonadati</taxon>
        <taxon>Pseudomonadota</taxon>
        <taxon>Betaproteobacteria</taxon>
        <taxon>Candidatus Accumulibacter</taxon>
    </lineage>
</organism>
<reference evidence="2 3" key="1">
    <citation type="submission" date="2014-02" db="EMBL/GenBank/DDBJ databases">
        <title>Expanding our view of genomic diversity in Candidatus Accumulibacter clades.</title>
        <authorList>
            <person name="Skennerton C.T."/>
            <person name="Barr J.J."/>
            <person name="Slater F.R."/>
            <person name="Bond P.L."/>
            <person name="Tyson G.W."/>
        </authorList>
    </citation>
    <scope>NUCLEOTIDE SEQUENCE [LARGE SCALE GENOMIC DNA]</scope>
    <source>
        <strain evidence="3">BA-91</strain>
    </source>
</reference>
<name>A0A080LX50_9PROT</name>
<dbReference type="AlphaFoldDB" id="A0A080LX50"/>
<comment type="caution">
    <text evidence="2">The sequence shown here is derived from an EMBL/GenBank/DDBJ whole genome shotgun (WGS) entry which is preliminary data.</text>
</comment>
<evidence type="ECO:0000313" key="3">
    <source>
        <dbReference type="Proteomes" id="UP000020077"/>
    </source>
</evidence>
<dbReference type="Pfam" id="PF13676">
    <property type="entry name" value="TIR_2"/>
    <property type="match status" value="1"/>
</dbReference>
<accession>A0A080LX50</accession>
<feature type="domain" description="TIR" evidence="1">
    <location>
        <begin position="181"/>
        <end position="319"/>
    </location>
</feature>